<feature type="domain" description="Glucose-methanol-choline oxidoreductase C-terminal" evidence="6">
    <location>
        <begin position="391"/>
        <end position="448"/>
    </location>
</feature>
<evidence type="ECO:0000256" key="5">
    <source>
        <dbReference type="ARBA" id="ARBA00023002"/>
    </source>
</evidence>
<dbReference type="Gene3D" id="3.50.50.60">
    <property type="entry name" value="FAD/NAD(P)-binding domain"/>
    <property type="match status" value="2"/>
</dbReference>
<keyword evidence="8" id="KW-1185">Reference proteome</keyword>
<evidence type="ECO:0000259" key="6">
    <source>
        <dbReference type="Pfam" id="PF05199"/>
    </source>
</evidence>
<comment type="caution">
    <text evidence="7">The sequence shown here is derived from an EMBL/GenBank/DDBJ whole genome shotgun (WGS) entry which is preliminary data.</text>
</comment>
<dbReference type="Proteomes" id="UP001607221">
    <property type="component" value="Unassembled WGS sequence"/>
</dbReference>
<accession>A0ABW7J868</accession>
<keyword evidence="4" id="KW-0274">FAD</keyword>
<dbReference type="InterPro" id="IPR036188">
    <property type="entry name" value="FAD/NAD-bd_sf"/>
</dbReference>
<evidence type="ECO:0000313" key="7">
    <source>
        <dbReference type="EMBL" id="MFH0272491.1"/>
    </source>
</evidence>
<keyword evidence="5" id="KW-0560">Oxidoreductase</keyword>
<sequence>MKRVVIVGAGLAGITLANQLVGKFKVTLIERGPEEGIELPEHNFLKRRFGSSNTYCYAVGGTTHLWHNGLIPLKPESLEPGPFSNSLSVAQSKIDKAAKLLQFPGSYTEEYKRSLDNYRIVSGDLSLDAELDTILIPNCPPLLKANDHIEIKSGCRVVDATYSDERLSSVRITYVSGKEEVLPAEFFIVCAGGVSSPKVLNTILPKGTKSSTSKCLIDHPMGFLGKIRVKKQYQNLFEQFVNKDVGDYTSRCGIVTKNNGLKHITYFRPAATMSNELGVYQFKSKLGTSNLLGKIKCIFNPKILHPDILSEIFLHLTGRNISTRTFSVWFVFEQNKKSANNNHIILDDCSSNKISWSLSDTEKQSYLEAITDMEQKLAPYCDKFSFVKEDIDSYVWSAAHHSGTIEFGSEPGTVDHNFKVNGSSNLYVCDASIINEHGYSNTGLTIAQLTIKLSEHLKGLA</sequence>
<dbReference type="Pfam" id="PF05199">
    <property type="entry name" value="GMC_oxred_C"/>
    <property type="match status" value="1"/>
</dbReference>
<evidence type="ECO:0000256" key="2">
    <source>
        <dbReference type="ARBA" id="ARBA00010790"/>
    </source>
</evidence>
<evidence type="ECO:0000256" key="1">
    <source>
        <dbReference type="ARBA" id="ARBA00001974"/>
    </source>
</evidence>
<dbReference type="SUPFAM" id="SSF51905">
    <property type="entry name" value="FAD/NAD(P)-binding domain"/>
    <property type="match status" value="1"/>
</dbReference>
<organism evidence="7 8">
    <name type="scientific">Vibrio jasicida</name>
    <dbReference type="NCBI Taxonomy" id="766224"/>
    <lineage>
        <taxon>Bacteria</taxon>
        <taxon>Pseudomonadati</taxon>
        <taxon>Pseudomonadota</taxon>
        <taxon>Gammaproteobacteria</taxon>
        <taxon>Vibrionales</taxon>
        <taxon>Vibrionaceae</taxon>
        <taxon>Vibrio</taxon>
    </lineage>
</organism>
<dbReference type="InterPro" id="IPR007867">
    <property type="entry name" value="GMC_OxRtase_C"/>
</dbReference>
<dbReference type="RefSeq" id="WP_171375036.1">
    <property type="nucleotide sequence ID" value="NZ_JBIHSE010000001.1"/>
</dbReference>
<gene>
    <name evidence="7" type="ORF">ACGRHZ_14345</name>
</gene>
<comment type="cofactor">
    <cofactor evidence="1">
        <name>FAD</name>
        <dbReference type="ChEBI" id="CHEBI:57692"/>
    </cofactor>
</comment>
<proteinExistence type="inferred from homology"/>
<evidence type="ECO:0000313" key="8">
    <source>
        <dbReference type="Proteomes" id="UP001607221"/>
    </source>
</evidence>
<reference evidence="7 8" key="1">
    <citation type="submission" date="2024-10" db="EMBL/GenBank/DDBJ databases">
        <authorList>
            <person name="Yibar A."/>
            <person name="Saticioglu I.B."/>
            <person name="Duman M."/>
            <person name="Ajmi N."/>
            <person name="Gurler F."/>
            <person name="Ay H."/>
            <person name="Onuk E."/>
            <person name="Guler S."/>
            <person name="Romalde J.L."/>
        </authorList>
    </citation>
    <scope>NUCLEOTIDE SEQUENCE [LARGE SCALE GENOMIC DNA]</scope>
    <source>
        <strain evidence="7 8">1-TCBS-A</strain>
    </source>
</reference>
<comment type="similarity">
    <text evidence="2">Belongs to the GMC oxidoreductase family.</text>
</comment>
<dbReference type="InterPro" id="IPR051473">
    <property type="entry name" value="P2Ox-like"/>
</dbReference>
<protein>
    <submittedName>
        <fullName evidence="7">GMC oxidoreductase</fullName>
    </submittedName>
</protein>
<name>A0ABW7J868_9VIBR</name>
<dbReference type="EMBL" id="JBIHSE010000001">
    <property type="protein sequence ID" value="MFH0272491.1"/>
    <property type="molecule type" value="Genomic_DNA"/>
</dbReference>
<evidence type="ECO:0000256" key="4">
    <source>
        <dbReference type="ARBA" id="ARBA00022827"/>
    </source>
</evidence>
<dbReference type="PANTHER" id="PTHR42784:SF1">
    <property type="entry name" value="PYRANOSE 2-OXIDASE"/>
    <property type="match status" value="1"/>
</dbReference>
<evidence type="ECO:0000256" key="3">
    <source>
        <dbReference type="ARBA" id="ARBA00022630"/>
    </source>
</evidence>
<keyword evidence="3" id="KW-0285">Flavoprotein</keyword>
<dbReference type="PANTHER" id="PTHR42784">
    <property type="entry name" value="PYRANOSE 2-OXIDASE"/>
    <property type="match status" value="1"/>
</dbReference>